<dbReference type="SMART" id="SM00053">
    <property type="entry name" value="DYNc"/>
    <property type="match status" value="1"/>
</dbReference>
<proteinExistence type="predicted"/>
<evidence type="ECO:0000256" key="1">
    <source>
        <dbReference type="ARBA" id="ARBA00004474"/>
    </source>
</evidence>
<dbReference type="EMBL" id="NQVE01000135">
    <property type="protein sequence ID" value="RAL45175.1"/>
    <property type="molecule type" value="Genomic_DNA"/>
</dbReference>
<keyword evidence="4" id="KW-1185">Reference proteome</keyword>
<dbReference type="AlphaFoldDB" id="A0A328DH53"/>
<dbReference type="GO" id="GO:0016020">
    <property type="term" value="C:membrane"/>
    <property type="evidence" value="ECO:0007669"/>
    <property type="project" value="TreeGrafter"/>
</dbReference>
<comment type="caution">
    <text evidence="3">The sequence shown here is derived from an EMBL/GenBank/DDBJ whole genome shotgun (WGS) entry which is preliminary data.</text>
</comment>
<dbReference type="GO" id="GO:0005874">
    <property type="term" value="C:microtubule"/>
    <property type="evidence" value="ECO:0007669"/>
    <property type="project" value="TreeGrafter"/>
</dbReference>
<evidence type="ECO:0000313" key="3">
    <source>
        <dbReference type="EMBL" id="RAL45175.1"/>
    </source>
</evidence>
<dbReference type="InterPro" id="IPR045063">
    <property type="entry name" value="Dynamin_N"/>
</dbReference>
<dbReference type="GO" id="GO:0005525">
    <property type="term" value="F:GTP binding"/>
    <property type="evidence" value="ECO:0007669"/>
    <property type="project" value="InterPro"/>
</dbReference>
<evidence type="ECO:0000313" key="4">
    <source>
        <dbReference type="Proteomes" id="UP000249390"/>
    </source>
</evidence>
<dbReference type="InterPro" id="IPR001401">
    <property type="entry name" value="Dynamin_GTPase"/>
</dbReference>
<sequence length="472" mass="51820">MCDNMHMITMLSSRTSMKNKKKASALSVNKLLHDARSMVEAIEKTGKQVLLLYVRRESNALADFLSTNYVTAGAPKLTKYPQPKGQTSTYDQIDRLAQDDIEGTLFFDEDQIDRLAQDDIEGTLFFVEDQIDRLVQDDIEGTLFFVEEERAKMHKDKPVVKNVPLESMLKVNGKELSVLLEHELPPSLWSSARDCYEAAVGVAVAQNQRWAGGVCRVRSFAKRTVSSLSSVYELLVVNLTVIDLPGLTKLAVEGQPESIVEETEDMARTYFQKPNCIILAISPANQEDIATSDAIKLSREVDPSVAFDLESHGHESHGVLIMQYFACTFFCEKSLFFETASLLLAGRLILRKRVTCWTIGAEGLDRCTAGHVAGLQSCREEKKTIHGSGTKILEPVPVGAVPVPVLGTGVTNRSTVTVYGTGGTVAGNGTAPVPCHRFVQASSWPGNPLFQGQLPEIGAGEEDDRPQQLFPA</sequence>
<evidence type="ECO:0000259" key="2">
    <source>
        <dbReference type="SMART" id="SM00053"/>
    </source>
</evidence>
<reference evidence="3 4" key="1">
    <citation type="submission" date="2018-06" db="EMBL/GenBank/DDBJ databases">
        <title>The Genome of Cuscuta australis (Dodder) Provides Insight into the Evolution of Plant Parasitism.</title>
        <authorList>
            <person name="Liu H."/>
        </authorList>
    </citation>
    <scope>NUCLEOTIDE SEQUENCE [LARGE SCALE GENOMIC DNA]</scope>
    <source>
        <strain evidence="4">cv. Yunnan</strain>
        <tissue evidence="3">Vines</tissue>
    </source>
</reference>
<accession>A0A328DH53</accession>
<dbReference type="SUPFAM" id="SSF52540">
    <property type="entry name" value="P-loop containing nucleoside triphosphate hydrolases"/>
    <property type="match status" value="1"/>
</dbReference>
<feature type="domain" description="Dynamin GTPase" evidence="2">
    <location>
        <begin position="109"/>
        <end position="338"/>
    </location>
</feature>
<name>A0A328DH53_9ASTE</name>
<dbReference type="PRINTS" id="PR00195">
    <property type="entry name" value="DYNAMIN"/>
</dbReference>
<gene>
    <name evidence="3" type="ORF">DM860_014585</name>
</gene>
<organism evidence="3 4">
    <name type="scientific">Cuscuta australis</name>
    <dbReference type="NCBI Taxonomy" id="267555"/>
    <lineage>
        <taxon>Eukaryota</taxon>
        <taxon>Viridiplantae</taxon>
        <taxon>Streptophyta</taxon>
        <taxon>Embryophyta</taxon>
        <taxon>Tracheophyta</taxon>
        <taxon>Spermatophyta</taxon>
        <taxon>Magnoliopsida</taxon>
        <taxon>eudicotyledons</taxon>
        <taxon>Gunneridae</taxon>
        <taxon>Pentapetalae</taxon>
        <taxon>asterids</taxon>
        <taxon>lamiids</taxon>
        <taxon>Solanales</taxon>
        <taxon>Convolvulaceae</taxon>
        <taxon>Cuscuteae</taxon>
        <taxon>Cuscuta</taxon>
        <taxon>Cuscuta subgen. Grammica</taxon>
        <taxon>Cuscuta sect. Cleistogrammica</taxon>
    </lineage>
</organism>
<comment type="subcellular location">
    <subcellularLocation>
        <location evidence="1">Plastid</location>
    </subcellularLocation>
</comment>
<protein>
    <recommendedName>
        <fullName evidence="2">Dynamin GTPase domain-containing protein</fullName>
    </recommendedName>
</protein>
<dbReference type="GO" id="GO:0008017">
    <property type="term" value="F:microtubule binding"/>
    <property type="evidence" value="ECO:0007669"/>
    <property type="project" value="TreeGrafter"/>
</dbReference>
<dbReference type="GO" id="GO:0009536">
    <property type="term" value="C:plastid"/>
    <property type="evidence" value="ECO:0007669"/>
    <property type="project" value="UniProtKB-SubCell"/>
</dbReference>
<dbReference type="Gene3D" id="3.40.50.300">
    <property type="entry name" value="P-loop containing nucleotide triphosphate hydrolases"/>
    <property type="match status" value="1"/>
</dbReference>
<dbReference type="InterPro" id="IPR027417">
    <property type="entry name" value="P-loop_NTPase"/>
</dbReference>
<dbReference type="PANTHER" id="PTHR11566:SF223">
    <property type="entry name" value="PROTEIN 1C, PUTATIVE, EXPRESSED-RELATED"/>
    <property type="match status" value="1"/>
</dbReference>
<dbReference type="Proteomes" id="UP000249390">
    <property type="component" value="Unassembled WGS sequence"/>
</dbReference>
<dbReference type="GO" id="GO:0003924">
    <property type="term" value="F:GTPase activity"/>
    <property type="evidence" value="ECO:0007669"/>
    <property type="project" value="InterPro"/>
</dbReference>
<dbReference type="InterPro" id="IPR022812">
    <property type="entry name" value="Dynamin"/>
</dbReference>
<dbReference type="PANTHER" id="PTHR11566">
    <property type="entry name" value="DYNAMIN"/>
    <property type="match status" value="1"/>
</dbReference>
<dbReference type="Pfam" id="PF00350">
    <property type="entry name" value="Dynamin_N"/>
    <property type="match status" value="1"/>
</dbReference>